<evidence type="ECO:0000313" key="2">
    <source>
        <dbReference type="EMBL" id="TCB98467.1"/>
    </source>
</evidence>
<feature type="chain" id="PRO_5039215949" evidence="1">
    <location>
        <begin position="24"/>
        <end position="300"/>
    </location>
</feature>
<dbReference type="RefSeq" id="WP_131303045.1">
    <property type="nucleotide sequence ID" value="NZ_SJJR01000004.1"/>
</dbReference>
<feature type="signal peptide" evidence="1">
    <location>
        <begin position="1"/>
        <end position="23"/>
    </location>
</feature>
<comment type="caution">
    <text evidence="2">The sequence shown here is derived from an EMBL/GenBank/DDBJ whole genome shotgun (WGS) entry which is preliminary data.</text>
</comment>
<evidence type="ECO:0000256" key="1">
    <source>
        <dbReference type="SAM" id="SignalP"/>
    </source>
</evidence>
<keyword evidence="1" id="KW-0732">Signal</keyword>
<dbReference type="AlphaFoldDB" id="A0A4R0GNI2"/>
<dbReference type="EMBL" id="SJJR01000004">
    <property type="protein sequence ID" value="TCB98467.1"/>
    <property type="molecule type" value="Genomic_DNA"/>
</dbReference>
<dbReference type="PROSITE" id="PS51257">
    <property type="entry name" value="PROKAR_LIPOPROTEIN"/>
    <property type="match status" value="1"/>
</dbReference>
<organism evidence="2 3">
    <name type="scientific">Micromonospora zingiberis</name>
    <dbReference type="NCBI Taxonomy" id="2053011"/>
    <lineage>
        <taxon>Bacteria</taxon>
        <taxon>Bacillati</taxon>
        <taxon>Actinomycetota</taxon>
        <taxon>Actinomycetes</taxon>
        <taxon>Micromonosporales</taxon>
        <taxon>Micromonosporaceae</taxon>
        <taxon>Micromonospora</taxon>
    </lineage>
</organism>
<proteinExistence type="predicted"/>
<protein>
    <submittedName>
        <fullName evidence="2">Uncharacterized protein</fullName>
    </submittedName>
</protein>
<dbReference type="Proteomes" id="UP000292274">
    <property type="component" value="Unassembled WGS sequence"/>
</dbReference>
<name>A0A4R0GNI2_9ACTN</name>
<dbReference type="OrthoDB" id="3362254at2"/>
<evidence type="ECO:0000313" key="3">
    <source>
        <dbReference type="Proteomes" id="UP000292274"/>
    </source>
</evidence>
<gene>
    <name evidence="2" type="ORF">E0H26_08800</name>
</gene>
<accession>A0A4R0GNI2</accession>
<reference evidence="2 3" key="1">
    <citation type="submission" date="2019-02" db="EMBL/GenBank/DDBJ databases">
        <title>Jishengella sp. nov., isolated from a root of Zingiber montanum.</title>
        <authorList>
            <person name="Kuncharoen N."/>
            <person name="Kudo T."/>
            <person name="Masahiro Y."/>
            <person name="Ohkuma M."/>
            <person name="Tanasupawat S."/>
        </authorList>
    </citation>
    <scope>NUCLEOTIDE SEQUENCE [LARGE SCALE GENOMIC DNA]</scope>
    <source>
        <strain evidence="2 3">PLAI 1-1</strain>
    </source>
</reference>
<keyword evidence="3" id="KW-1185">Reference proteome</keyword>
<sequence length="300" mass="30210">MTRRESCRRAVTATGLVALLALAACTGGTGPPAEGPVPPGAAAVPPGAAVGPDAFPGLYVTGDVVPVSASASQVTLASGRSCPELSAMLAAGQWRTVDRLSFGKLGEREVALLAGFGGIPGDLLSRGDRLVFAGLTGGSACTATVSETATGEITVAGAGLPGRSPGWVATTRCYRSKSDGTLTVSFYFDTDGKVGGQGQIALTRDADRYAVADDASASTLTLLRHDSRFLGAMSAAYADPRRRPAGLRQLVPGDAFTGTAEVRDGSAGVIGLAGLEAEDGGRGAIEVSLPFSCPAVIEIR</sequence>